<dbReference type="PANTHER" id="PTHR43200:SF2">
    <property type="entry name" value="3'(2'),5'-BISPHOSPHATE NUCLEOTIDASE"/>
    <property type="match status" value="1"/>
</dbReference>
<dbReference type="Pfam" id="PF00459">
    <property type="entry name" value="Inositol_P"/>
    <property type="match status" value="1"/>
</dbReference>
<evidence type="ECO:0000313" key="8">
    <source>
        <dbReference type="Proteomes" id="UP000031575"/>
    </source>
</evidence>
<dbReference type="PANTHER" id="PTHR43200">
    <property type="entry name" value="PHOSPHATASE"/>
    <property type="match status" value="1"/>
</dbReference>
<dbReference type="RefSeq" id="XP_040621289.1">
    <property type="nucleotide sequence ID" value="XM_040762614.1"/>
</dbReference>
<organism evidence="7 8">
    <name type="scientific">Sporothrix brasiliensis 5110</name>
    <dbReference type="NCBI Taxonomy" id="1398154"/>
    <lineage>
        <taxon>Eukaryota</taxon>
        <taxon>Fungi</taxon>
        <taxon>Dikarya</taxon>
        <taxon>Ascomycota</taxon>
        <taxon>Pezizomycotina</taxon>
        <taxon>Sordariomycetes</taxon>
        <taxon>Sordariomycetidae</taxon>
        <taxon>Ophiostomatales</taxon>
        <taxon>Ophiostomataceae</taxon>
        <taxon>Sporothrix</taxon>
    </lineage>
</organism>
<evidence type="ECO:0000256" key="5">
    <source>
        <dbReference type="ARBA" id="ARBA00022842"/>
    </source>
</evidence>
<proteinExistence type="inferred from homology"/>
<evidence type="ECO:0000256" key="4">
    <source>
        <dbReference type="ARBA" id="ARBA00022801"/>
    </source>
</evidence>
<dbReference type="InterPro" id="IPR051090">
    <property type="entry name" value="Inositol_monoP_superfamily"/>
</dbReference>
<protein>
    <submittedName>
        <fullName evidence="7">3'(2'), 5'-bisphosphate nucleotidase</fullName>
    </submittedName>
</protein>
<feature type="binding site" evidence="6">
    <location>
        <position position="292"/>
    </location>
    <ligand>
        <name>Mg(2+)</name>
        <dbReference type="ChEBI" id="CHEBI:18420"/>
        <label>1</label>
        <note>catalytic</note>
    </ligand>
</feature>
<keyword evidence="3 6" id="KW-0479">Metal-binding</keyword>
<dbReference type="OrthoDB" id="411145at2759"/>
<keyword evidence="5 6" id="KW-0460">Magnesium</keyword>
<evidence type="ECO:0000256" key="3">
    <source>
        <dbReference type="ARBA" id="ARBA00022723"/>
    </source>
</evidence>
<dbReference type="Gene3D" id="3.30.540.10">
    <property type="entry name" value="Fructose-1,6-Bisphosphatase, subunit A, domain 1"/>
    <property type="match status" value="1"/>
</dbReference>
<comment type="cofactor">
    <cofactor evidence="1 6">
        <name>Mg(2+)</name>
        <dbReference type="ChEBI" id="CHEBI:18420"/>
    </cofactor>
</comment>
<dbReference type="AlphaFoldDB" id="A0A0C2F324"/>
<evidence type="ECO:0000256" key="1">
    <source>
        <dbReference type="ARBA" id="ARBA00001946"/>
    </source>
</evidence>
<evidence type="ECO:0000313" key="7">
    <source>
        <dbReference type="EMBL" id="KIH93279.1"/>
    </source>
</evidence>
<feature type="binding site" evidence="6">
    <location>
        <position position="67"/>
    </location>
    <ligand>
        <name>Mg(2+)</name>
        <dbReference type="ChEBI" id="CHEBI:18420"/>
        <label>1</label>
        <note>catalytic</note>
    </ligand>
</feature>
<dbReference type="PROSITE" id="PS00629">
    <property type="entry name" value="IMP_1"/>
    <property type="match status" value="1"/>
</dbReference>
<dbReference type="Gene3D" id="3.40.190.80">
    <property type="match status" value="1"/>
</dbReference>
<dbReference type="GO" id="GO:0046872">
    <property type="term" value="F:metal ion binding"/>
    <property type="evidence" value="ECO:0007669"/>
    <property type="project" value="UniProtKB-KW"/>
</dbReference>
<dbReference type="Proteomes" id="UP000031575">
    <property type="component" value="Unassembled WGS sequence"/>
</dbReference>
<dbReference type="HOGENOM" id="CLU_033446_1_1_1"/>
<evidence type="ECO:0000256" key="2">
    <source>
        <dbReference type="ARBA" id="ARBA00009759"/>
    </source>
</evidence>
<keyword evidence="4" id="KW-0378">Hydrolase</keyword>
<dbReference type="SUPFAM" id="SSF56655">
    <property type="entry name" value="Carbohydrate phosphatase"/>
    <property type="match status" value="1"/>
</dbReference>
<dbReference type="VEuPathDB" id="FungiDB:SPBR_04331"/>
<feature type="binding site" evidence="6">
    <location>
        <position position="135"/>
    </location>
    <ligand>
        <name>Mg(2+)</name>
        <dbReference type="ChEBI" id="CHEBI:18420"/>
        <label>1</label>
        <note>catalytic</note>
    </ligand>
</feature>
<comment type="similarity">
    <text evidence="2">Belongs to the inositol monophosphatase superfamily.</text>
</comment>
<feature type="binding site" evidence="6">
    <location>
        <position position="138"/>
    </location>
    <ligand>
        <name>Mg(2+)</name>
        <dbReference type="ChEBI" id="CHEBI:18420"/>
        <label>1</label>
        <note>catalytic</note>
    </ligand>
</feature>
<reference evidence="7 8" key="1">
    <citation type="journal article" date="2014" name="BMC Genomics">
        <title>Comparative genomics of the major fungal agents of human and animal Sporotrichosis: Sporothrix schenckii and Sporothrix brasiliensis.</title>
        <authorList>
            <person name="Teixeira M.M."/>
            <person name="de Almeida L.G."/>
            <person name="Kubitschek-Barreira P."/>
            <person name="Alves F.L."/>
            <person name="Kioshima E.S."/>
            <person name="Abadio A.K."/>
            <person name="Fernandes L."/>
            <person name="Derengowski L.S."/>
            <person name="Ferreira K.S."/>
            <person name="Souza R.C."/>
            <person name="Ruiz J.C."/>
            <person name="de Andrade N.C."/>
            <person name="Paes H.C."/>
            <person name="Nicola A.M."/>
            <person name="Albuquerque P."/>
            <person name="Gerber A.L."/>
            <person name="Martins V.P."/>
            <person name="Peconick L.D."/>
            <person name="Neto A.V."/>
            <person name="Chaucanez C.B."/>
            <person name="Silva P.A."/>
            <person name="Cunha O.L."/>
            <person name="de Oliveira F.F."/>
            <person name="dos Santos T.C."/>
            <person name="Barros A.L."/>
            <person name="Soares M.A."/>
            <person name="de Oliveira L.M."/>
            <person name="Marini M.M."/>
            <person name="Villalobos-Duno H."/>
            <person name="Cunha M.M."/>
            <person name="de Hoog S."/>
            <person name="da Silveira J.F."/>
            <person name="Henrissat B."/>
            <person name="Nino-Vega G.A."/>
            <person name="Cisalpino P.S."/>
            <person name="Mora-Montes H.M."/>
            <person name="Almeida S.R."/>
            <person name="Stajich J.E."/>
            <person name="Lopes-Bezerra L.M."/>
            <person name="Vasconcelos A.T."/>
            <person name="Felipe M.S."/>
        </authorList>
    </citation>
    <scope>NUCLEOTIDE SEQUENCE [LARGE SCALE GENOMIC DNA]</scope>
    <source>
        <strain evidence="7 8">5110</strain>
    </source>
</reference>
<keyword evidence="8" id="KW-1185">Reference proteome</keyword>
<dbReference type="GeneID" id="63677535"/>
<dbReference type="InterPro" id="IPR020583">
    <property type="entry name" value="Inositol_monoP_metal-BS"/>
</dbReference>
<dbReference type="GO" id="GO:0000103">
    <property type="term" value="P:sulfate assimilation"/>
    <property type="evidence" value="ECO:0007669"/>
    <property type="project" value="TreeGrafter"/>
</dbReference>
<dbReference type="CDD" id="cd01517">
    <property type="entry name" value="PAP_phosphatase"/>
    <property type="match status" value="1"/>
</dbReference>
<comment type="caution">
    <text evidence="7">The sequence shown here is derived from an EMBL/GenBank/DDBJ whole genome shotgun (WGS) entry which is preliminary data.</text>
</comment>
<evidence type="ECO:0000256" key="6">
    <source>
        <dbReference type="PIRSR" id="PIRSR600760-2"/>
    </source>
</evidence>
<dbReference type="GO" id="GO:0008441">
    <property type="term" value="F:3'(2'),5'-bisphosphate nucleotidase activity"/>
    <property type="evidence" value="ECO:0007669"/>
    <property type="project" value="TreeGrafter"/>
</dbReference>
<sequence length="353" mass="37981">MAPYAQERHVAELAVLRAALVTKRMQSTVNEISKYDNSPVTIADFAAQALLIKALHDSFPDDKFLGEENAAVLRSDEALSREIYDLVLSAADIADLSTGEAVTLPKPQSVEEMWDLIDLGGCGVGSKSERFWVMDPVDGTAAFLKGQQYAVSLALIENGKEVVGVLGCPNISADMSQISEANVDTGGLGIMLTAVRSSGATIRTMTPSGLRDAIPLDILTASSLHRLHIVDCAAATTHRHDVIAQLADIFQVEFPCTEVWSSHIRYAALIVGGGDVQFLVPTSPATKMYIWDHAGAQLIFTELGGKVTDLDGKEMDFGAGRDLSKNRGLIAAKRDIHQTMLAEMTRILEEAQG</sequence>
<accession>A0A0C2F324</accession>
<dbReference type="EMBL" id="AWTV01000005">
    <property type="protein sequence ID" value="KIH93279.1"/>
    <property type="molecule type" value="Genomic_DNA"/>
</dbReference>
<name>A0A0C2F324_9PEZI</name>
<dbReference type="InterPro" id="IPR000760">
    <property type="entry name" value="Inositol_monophosphatase-like"/>
</dbReference>
<gene>
    <name evidence="7" type="ORF">SPBR_04331</name>
</gene>